<accession>A0A2I0VZZ7</accession>
<evidence type="ECO:0000313" key="3">
    <source>
        <dbReference type="Proteomes" id="UP000233837"/>
    </source>
</evidence>
<organism evidence="2 3">
    <name type="scientific">Dendrobium catenatum</name>
    <dbReference type="NCBI Taxonomy" id="906689"/>
    <lineage>
        <taxon>Eukaryota</taxon>
        <taxon>Viridiplantae</taxon>
        <taxon>Streptophyta</taxon>
        <taxon>Embryophyta</taxon>
        <taxon>Tracheophyta</taxon>
        <taxon>Spermatophyta</taxon>
        <taxon>Magnoliopsida</taxon>
        <taxon>Liliopsida</taxon>
        <taxon>Asparagales</taxon>
        <taxon>Orchidaceae</taxon>
        <taxon>Epidendroideae</taxon>
        <taxon>Malaxideae</taxon>
        <taxon>Dendrobiinae</taxon>
        <taxon>Dendrobium</taxon>
    </lineage>
</organism>
<dbReference type="InterPro" id="IPR032675">
    <property type="entry name" value="LRR_dom_sf"/>
</dbReference>
<keyword evidence="3" id="KW-1185">Reference proteome</keyword>
<dbReference type="AlphaFoldDB" id="A0A2I0VZZ7"/>
<evidence type="ECO:0000313" key="2">
    <source>
        <dbReference type="EMBL" id="PKU68991.1"/>
    </source>
</evidence>
<dbReference type="Gene3D" id="3.80.10.10">
    <property type="entry name" value="Ribonuclease Inhibitor"/>
    <property type="match status" value="1"/>
</dbReference>
<evidence type="ECO:0000259" key="1">
    <source>
        <dbReference type="Pfam" id="PF25019"/>
    </source>
</evidence>
<proteinExistence type="predicted"/>
<dbReference type="PANTHER" id="PTHR47186:SF3">
    <property type="entry name" value="OS09G0267800 PROTEIN"/>
    <property type="match status" value="1"/>
</dbReference>
<dbReference type="EMBL" id="KZ503041">
    <property type="protein sequence ID" value="PKU68991.1"/>
    <property type="molecule type" value="Genomic_DNA"/>
</dbReference>
<dbReference type="SUPFAM" id="SSF52058">
    <property type="entry name" value="L domain-like"/>
    <property type="match status" value="1"/>
</dbReference>
<name>A0A2I0VZZ7_9ASPA</name>
<protein>
    <submittedName>
        <fullName evidence="2">Disease resistance protein RGA4</fullName>
    </submittedName>
</protein>
<feature type="domain" description="R13L1/DRL21-like LRR repeat region" evidence="1">
    <location>
        <begin position="51"/>
        <end position="134"/>
    </location>
</feature>
<sequence length="379" mass="43656">MPTTNNCHLMLSDLSIRDPLVLKEPLRRITSLKGLTIECNDELVSFLNETEQWFLKDRTDSRNIALDENVLDNLQPPKCLRNLSIMYYRGARSAIWMNNVNRIFNLEKIILQNCSEWETLPPFGQLPFLKSLELSIARGVKNWRIKSIRGLLKEFPSLPSKLKSLKIRLTWWKTLNFCSNSNPVPLETLEVSRCPNITSLPLADEIASLAALRYLEIRDCPNLISLGRYQEVETTNNCHLKLSDLWISDPSVLLMEPLRSIASIKMLNIWGNDEVVSFPNGAEQWFLKVRSSLSELQFSSLKSLESLPSSLEIKLLFTSDTIYLGCSYASGELPNLPPNLQHLSIENFHPELHKRYRYREDRGPDRQKIARIPNIDIYT</sequence>
<dbReference type="InterPro" id="IPR056789">
    <property type="entry name" value="LRR_R13L1-DRL21"/>
</dbReference>
<reference evidence="2 3" key="2">
    <citation type="journal article" date="2017" name="Nature">
        <title>The Apostasia genome and the evolution of orchids.</title>
        <authorList>
            <person name="Zhang G.Q."/>
            <person name="Liu K.W."/>
            <person name="Li Z."/>
            <person name="Lohaus R."/>
            <person name="Hsiao Y.Y."/>
            <person name="Niu S.C."/>
            <person name="Wang J.Y."/>
            <person name="Lin Y.C."/>
            <person name="Xu Q."/>
            <person name="Chen L.J."/>
            <person name="Yoshida K."/>
            <person name="Fujiwara S."/>
            <person name="Wang Z.W."/>
            <person name="Zhang Y.Q."/>
            <person name="Mitsuda N."/>
            <person name="Wang M."/>
            <person name="Liu G.H."/>
            <person name="Pecoraro L."/>
            <person name="Huang H.X."/>
            <person name="Xiao X.J."/>
            <person name="Lin M."/>
            <person name="Wu X.Y."/>
            <person name="Wu W.L."/>
            <person name="Chen Y.Y."/>
            <person name="Chang S.B."/>
            <person name="Sakamoto S."/>
            <person name="Ohme-Takagi M."/>
            <person name="Yagi M."/>
            <person name="Zeng S.J."/>
            <person name="Shen C.Y."/>
            <person name="Yeh C.M."/>
            <person name="Luo Y.B."/>
            <person name="Tsai W.C."/>
            <person name="Van de Peer Y."/>
            <person name="Liu Z.J."/>
        </authorList>
    </citation>
    <scope>NUCLEOTIDE SEQUENCE [LARGE SCALE GENOMIC DNA]</scope>
    <source>
        <tissue evidence="2">The whole plant</tissue>
    </source>
</reference>
<gene>
    <name evidence="2" type="primary">RGA4</name>
    <name evidence="2" type="ORF">MA16_Dca002259</name>
</gene>
<dbReference type="PANTHER" id="PTHR47186">
    <property type="entry name" value="LEUCINE-RICH REPEAT-CONTAINING PROTEIN 57"/>
    <property type="match status" value="1"/>
</dbReference>
<dbReference type="Proteomes" id="UP000233837">
    <property type="component" value="Unassembled WGS sequence"/>
</dbReference>
<reference evidence="2 3" key="1">
    <citation type="journal article" date="2016" name="Sci. Rep.">
        <title>The Dendrobium catenatum Lindl. genome sequence provides insights into polysaccharide synthase, floral development and adaptive evolution.</title>
        <authorList>
            <person name="Zhang G.Q."/>
            <person name="Xu Q."/>
            <person name="Bian C."/>
            <person name="Tsai W.C."/>
            <person name="Yeh C.M."/>
            <person name="Liu K.W."/>
            <person name="Yoshida K."/>
            <person name="Zhang L.S."/>
            <person name="Chang S.B."/>
            <person name="Chen F."/>
            <person name="Shi Y."/>
            <person name="Su Y.Y."/>
            <person name="Zhang Y.Q."/>
            <person name="Chen L.J."/>
            <person name="Yin Y."/>
            <person name="Lin M."/>
            <person name="Huang H."/>
            <person name="Deng H."/>
            <person name="Wang Z.W."/>
            <person name="Zhu S.L."/>
            <person name="Zhao X."/>
            <person name="Deng C."/>
            <person name="Niu S.C."/>
            <person name="Huang J."/>
            <person name="Wang M."/>
            <person name="Liu G.H."/>
            <person name="Yang H.J."/>
            <person name="Xiao X.J."/>
            <person name="Hsiao Y.Y."/>
            <person name="Wu W.L."/>
            <person name="Chen Y.Y."/>
            <person name="Mitsuda N."/>
            <person name="Ohme-Takagi M."/>
            <person name="Luo Y.B."/>
            <person name="Van de Peer Y."/>
            <person name="Liu Z.J."/>
        </authorList>
    </citation>
    <scope>NUCLEOTIDE SEQUENCE [LARGE SCALE GENOMIC DNA]</scope>
    <source>
        <tissue evidence="2">The whole plant</tissue>
    </source>
</reference>
<dbReference type="Pfam" id="PF25019">
    <property type="entry name" value="LRR_R13L1-DRL21"/>
    <property type="match status" value="1"/>
</dbReference>